<comment type="subcellular location">
    <subcellularLocation>
        <location evidence="1">Endomembrane system</location>
        <topology evidence="1">Multi-pass membrane protein</topology>
    </subcellularLocation>
</comment>
<dbReference type="EMBL" id="JBHUMK010000073">
    <property type="protein sequence ID" value="MFD2610665.1"/>
    <property type="molecule type" value="Genomic_DNA"/>
</dbReference>
<protein>
    <submittedName>
        <fullName evidence="7">DUF1232 domain-containing protein</fullName>
    </submittedName>
</protein>
<dbReference type="Proteomes" id="UP001597475">
    <property type="component" value="Unassembled WGS sequence"/>
</dbReference>
<accession>A0ABW5P636</accession>
<comment type="caution">
    <text evidence="7">The sequence shown here is derived from an EMBL/GenBank/DDBJ whole genome shotgun (WGS) entry which is preliminary data.</text>
</comment>
<sequence length="139" mass="15216">MPAYQKARERSDHPPRMEAVIARVRFIWRDALALLYAVRDRRTPPQARWVAALALLYALSPVDLLPDVLPLLGWGDDVVVVPTVLALAARSLPAPVLTDARAHSARLQRRLPWLLPVLGTALLLGVAALVWGAARLLGA</sequence>
<dbReference type="RefSeq" id="WP_386846990.1">
    <property type="nucleotide sequence ID" value="NZ_JBHUMK010000073.1"/>
</dbReference>
<evidence type="ECO:0000256" key="1">
    <source>
        <dbReference type="ARBA" id="ARBA00004127"/>
    </source>
</evidence>
<evidence type="ECO:0000256" key="3">
    <source>
        <dbReference type="ARBA" id="ARBA00022989"/>
    </source>
</evidence>
<evidence type="ECO:0000259" key="6">
    <source>
        <dbReference type="Pfam" id="PF06803"/>
    </source>
</evidence>
<evidence type="ECO:0000313" key="7">
    <source>
        <dbReference type="EMBL" id="MFD2610665.1"/>
    </source>
</evidence>
<proteinExistence type="predicted"/>
<feature type="transmembrane region" description="Helical" evidence="5">
    <location>
        <begin position="113"/>
        <end position="134"/>
    </location>
</feature>
<keyword evidence="8" id="KW-1185">Reference proteome</keyword>
<name>A0ABW5P636_9DEIO</name>
<keyword evidence="4 5" id="KW-0472">Membrane</keyword>
<keyword evidence="2 5" id="KW-0812">Transmembrane</keyword>
<evidence type="ECO:0000256" key="5">
    <source>
        <dbReference type="SAM" id="Phobius"/>
    </source>
</evidence>
<evidence type="ECO:0000256" key="4">
    <source>
        <dbReference type="ARBA" id="ARBA00023136"/>
    </source>
</evidence>
<feature type="domain" description="DUF1232" evidence="6">
    <location>
        <begin position="47"/>
        <end position="82"/>
    </location>
</feature>
<evidence type="ECO:0000313" key="8">
    <source>
        <dbReference type="Proteomes" id="UP001597475"/>
    </source>
</evidence>
<dbReference type="Pfam" id="PF06803">
    <property type="entry name" value="DUF1232"/>
    <property type="match status" value="1"/>
</dbReference>
<keyword evidence="3 5" id="KW-1133">Transmembrane helix</keyword>
<reference evidence="8" key="1">
    <citation type="journal article" date="2019" name="Int. J. Syst. Evol. Microbiol.">
        <title>The Global Catalogue of Microorganisms (GCM) 10K type strain sequencing project: providing services to taxonomists for standard genome sequencing and annotation.</title>
        <authorList>
            <consortium name="The Broad Institute Genomics Platform"/>
            <consortium name="The Broad Institute Genome Sequencing Center for Infectious Disease"/>
            <person name="Wu L."/>
            <person name="Ma J."/>
        </authorList>
    </citation>
    <scope>NUCLEOTIDE SEQUENCE [LARGE SCALE GENOMIC DNA]</scope>
    <source>
        <strain evidence="8">KCTC 33842</strain>
    </source>
</reference>
<gene>
    <name evidence="7" type="ORF">ACFSR9_14675</name>
</gene>
<dbReference type="InterPro" id="IPR010652">
    <property type="entry name" value="DUF1232"/>
</dbReference>
<evidence type="ECO:0000256" key="2">
    <source>
        <dbReference type="ARBA" id="ARBA00022692"/>
    </source>
</evidence>
<organism evidence="7 8">
    <name type="scientific">Deinococcus taklimakanensis</name>
    <dbReference type="NCBI Taxonomy" id="536443"/>
    <lineage>
        <taxon>Bacteria</taxon>
        <taxon>Thermotogati</taxon>
        <taxon>Deinococcota</taxon>
        <taxon>Deinococci</taxon>
        <taxon>Deinococcales</taxon>
        <taxon>Deinococcaceae</taxon>
        <taxon>Deinococcus</taxon>
    </lineage>
</organism>